<dbReference type="EMBL" id="AP024086">
    <property type="protein sequence ID" value="BCL63150.1"/>
    <property type="molecule type" value="Genomic_DNA"/>
</dbReference>
<feature type="transmembrane region" description="Helical" evidence="5">
    <location>
        <begin position="154"/>
        <end position="181"/>
    </location>
</feature>
<organism evidence="7 8">
    <name type="scientific">Desulfomarina profundi</name>
    <dbReference type="NCBI Taxonomy" id="2772557"/>
    <lineage>
        <taxon>Bacteria</taxon>
        <taxon>Pseudomonadati</taxon>
        <taxon>Thermodesulfobacteriota</taxon>
        <taxon>Desulfobulbia</taxon>
        <taxon>Desulfobulbales</taxon>
        <taxon>Desulfobulbaceae</taxon>
        <taxon>Desulfomarina</taxon>
    </lineage>
</organism>
<sequence length="234" mass="25416">MDLFFDSIRSAFLLLLSGDPQLIEIVGVSLKVSFSSTLIASIVSIPCGFIIAYSVFPGKRLLLTCLNTLLALPTVVIGLFVYSFISRRGLLGPLELLYTQKAIVIGQVILIVPVIMTLTIAAVSRIDDRFRMTALTLGANRCQMARVILEEARYGIFAAVIAAFGRVIAEVGISMMLGGNARGFTRTMTTAMALEYDKGEFVLAVALGLTLMAFAFIINMLFHFFQGRTGQDAV</sequence>
<dbReference type="CDD" id="cd06261">
    <property type="entry name" value="TM_PBP2"/>
    <property type="match status" value="1"/>
</dbReference>
<dbReference type="KEGG" id="dbk:DGMP_38430"/>
<evidence type="ECO:0000256" key="3">
    <source>
        <dbReference type="ARBA" id="ARBA00022989"/>
    </source>
</evidence>
<dbReference type="GO" id="GO:0005886">
    <property type="term" value="C:plasma membrane"/>
    <property type="evidence" value="ECO:0007669"/>
    <property type="project" value="UniProtKB-SubCell"/>
</dbReference>
<dbReference type="GO" id="GO:0055085">
    <property type="term" value="P:transmembrane transport"/>
    <property type="evidence" value="ECO:0007669"/>
    <property type="project" value="InterPro"/>
</dbReference>
<keyword evidence="5" id="KW-0813">Transport</keyword>
<feature type="domain" description="ABC transmembrane type-1" evidence="6">
    <location>
        <begin position="26"/>
        <end position="222"/>
    </location>
</feature>
<dbReference type="PANTHER" id="PTHR43632">
    <property type="entry name" value="PERMEASE COMPONENT OF TUNGSTATE ABC TRANSPORTER"/>
    <property type="match status" value="1"/>
</dbReference>
<dbReference type="InterPro" id="IPR049783">
    <property type="entry name" value="ABC_perm_TupB-like"/>
</dbReference>
<evidence type="ECO:0000256" key="2">
    <source>
        <dbReference type="ARBA" id="ARBA00022692"/>
    </source>
</evidence>
<proteinExistence type="inferred from homology"/>
<accession>A0A8D5FT24</accession>
<dbReference type="AlphaFoldDB" id="A0A8D5FT24"/>
<name>A0A8D5FT24_9BACT</name>
<comment type="similarity">
    <text evidence="5">Belongs to the binding-protein-dependent transport system permease family.</text>
</comment>
<protein>
    <submittedName>
        <fullName evidence="7">ABC transporter permease</fullName>
    </submittedName>
</protein>
<dbReference type="NCBIfam" id="NF038017">
    <property type="entry name" value="ABC_perm1"/>
    <property type="match status" value="1"/>
</dbReference>
<comment type="subcellular location">
    <subcellularLocation>
        <location evidence="5">Cell membrane</location>
        <topology evidence="5">Multi-pass membrane protein</topology>
    </subcellularLocation>
    <subcellularLocation>
        <location evidence="1">Membrane</location>
        <topology evidence="1">Multi-pass membrane protein</topology>
    </subcellularLocation>
</comment>
<gene>
    <name evidence="7" type="primary">tupB</name>
    <name evidence="7" type="ORF">DGMP_38430</name>
</gene>
<keyword evidence="8" id="KW-1185">Reference proteome</keyword>
<feature type="transmembrane region" description="Helical" evidence="5">
    <location>
        <begin position="38"/>
        <end position="56"/>
    </location>
</feature>
<evidence type="ECO:0000256" key="1">
    <source>
        <dbReference type="ARBA" id="ARBA00004141"/>
    </source>
</evidence>
<dbReference type="RefSeq" id="WP_228855435.1">
    <property type="nucleotide sequence ID" value="NZ_AP024086.1"/>
</dbReference>
<feature type="transmembrane region" description="Helical" evidence="5">
    <location>
        <begin position="61"/>
        <end position="82"/>
    </location>
</feature>
<dbReference type="PROSITE" id="PS50928">
    <property type="entry name" value="ABC_TM1"/>
    <property type="match status" value="1"/>
</dbReference>
<keyword evidence="2 5" id="KW-0812">Transmembrane</keyword>
<reference evidence="7" key="1">
    <citation type="submission" date="2020-09" db="EMBL/GenBank/DDBJ databases">
        <title>Desulfogranum mesoprofundum gen. nov., sp. nov., a novel mesophilic, sulfate-reducing chemolithoautotroph isolated from a deep-sea hydrothermal vent chimney in the Suiyo Seamount.</title>
        <authorList>
            <person name="Hashimoto Y."/>
            <person name="Nakagawa S."/>
        </authorList>
    </citation>
    <scope>NUCLEOTIDE SEQUENCE</scope>
    <source>
        <strain evidence="7">KT2</strain>
    </source>
</reference>
<evidence type="ECO:0000256" key="4">
    <source>
        <dbReference type="ARBA" id="ARBA00023136"/>
    </source>
</evidence>
<keyword evidence="4 5" id="KW-0472">Membrane</keyword>
<evidence type="ECO:0000259" key="6">
    <source>
        <dbReference type="PROSITE" id="PS50928"/>
    </source>
</evidence>
<feature type="transmembrane region" description="Helical" evidence="5">
    <location>
        <begin position="201"/>
        <end position="222"/>
    </location>
</feature>
<dbReference type="PANTHER" id="PTHR43632:SF1">
    <property type="entry name" value="PERMEASE COMPONENT OF TUNGSTATE ABC TRANSPORTER"/>
    <property type="match status" value="1"/>
</dbReference>
<evidence type="ECO:0000313" key="8">
    <source>
        <dbReference type="Proteomes" id="UP000826725"/>
    </source>
</evidence>
<dbReference type="InterPro" id="IPR000515">
    <property type="entry name" value="MetI-like"/>
</dbReference>
<feature type="transmembrane region" description="Helical" evidence="5">
    <location>
        <begin position="102"/>
        <end position="123"/>
    </location>
</feature>
<evidence type="ECO:0000256" key="5">
    <source>
        <dbReference type="RuleBase" id="RU363032"/>
    </source>
</evidence>
<evidence type="ECO:0000313" key="7">
    <source>
        <dbReference type="EMBL" id="BCL63150.1"/>
    </source>
</evidence>
<keyword evidence="3 5" id="KW-1133">Transmembrane helix</keyword>
<dbReference type="Proteomes" id="UP000826725">
    <property type="component" value="Chromosome"/>
</dbReference>
<dbReference type="Pfam" id="PF00528">
    <property type="entry name" value="BPD_transp_1"/>
    <property type="match status" value="1"/>
</dbReference>